<feature type="region of interest" description="Disordered" evidence="10">
    <location>
        <begin position="1"/>
        <end position="36"/>
    </location>
</feature>
<evidence type="ECO:0000256" key="7">
    <source>
        <dbReference type="ARBA" id="ARBA00023017"/>
    </source>
</evidence>
<keyword evidence="5" id="KW-0547">Nucleotide-binding</keyword>
<keyword evidence="6" id="KW-0067">ATP-binding</keyword>
<evidence type="ECO:0000256" key="10">
    <source>
        <dbReference type="SAM" id="MobiDB-lite"/>
    </source>
</evidence>
<dbReference type="PANTHER" id="PTHR12688">
    <property type="entry name" value="DYNEIN LIGHT INTERMEDIATE CHAIN"/>
    <property type="match status" value="1"/>
</dbReference>
<dbReference type="RefSeq" id="XP_025347596.1">
    <property type="nucleotide sequence ID" value="XM_025493864.1"/>
</dbReference>
<dbReference type="OrthoDB" id="27603at2759"/>
<comment type="subcellular location">
    <subcellularLocation>
        <location evidence="1">Cytoplasm</location>
        <location evidence="1">Cytoskeleton</location>
    </subcellularLocation>
</comment>
<evidence type="ECO:0000256" key="2">
    <source>
        <dbReference type="ARBA" id="ARBA00022448"/>
    </source>
</evidence>
<dbReference type="GO" id="GO:0005524">
    <property type="term" value="F:ATP binding"/>
    <property type="evidence" value="ECO:0007669"/>
    <property type="project" value="UniProtKB-KW"/>
</dbReference>
<evidence type="ECO:0000256" key="8">
    <source>
        <dbReference type="ARBA" id="ARBA00023175"/>
    </source>
</evidence>
<keyword evidence="4" id="KW-0493">Microtubule</keyword>
<keyword evidence="8" id="KW-0505">Motor protein</keyword>
<dbReference type="GO" id="GO:0000226">
    <property type="term" value="P:microtubule cytoskeleton organization"/>
    <property type="evidence" value="ECO:0007669"/>
    <property type="project" value="TreeGrafter"/>
</dbReference>
<keyword evidence="9" id="KW-0206">Cytoskeleton</keyword>
<dbReference type="InterPro" id="IPR022780">
    <property type="entry name" value="Dynein_light_int_chain"/>
</dbReference>
<evidence type="ECO:0000256" key="4">
    <source>
        <dbReference type="ARBA" id="ARBA00022701"/>
    </source>
</evidence>
<name>A0A316U5D0_9BASI</name>
<protein>
    <submittedName>
        <fullName evidence="11">DLIC-domain-containing protein</fullName>
    </submittedName>
</protein>
<evidence type="ECO:0000256" key="6">
    <source>
        <dbReference type="ARBA" id="ARBA00022840"/>
    </source>
</evidence>
<dbReference type="Proteomes" id="UP000245942">
    <property type="component" value="Unassembled WGS sequence"/>
</dbReference>
<dbReference type="GO" id="GO:0005868">
    <property type="term" value="C:cytoplasmic dynein complex"/>
    <property type="evidence" value="ECO:0007669"/>
    <property type="project" value="InterPro"/>
</dbReference>
<dbReference type="GO" id="GO:0035974">
    <property type="term" value="C:meiotic spindle pole body"/>
    <property type="evidence" value="ECO:0007669"/>
    <property type="project" value="TreeGrafter"/>
</dbReference>
<evidence type="ECO:0000313" key="11">
    <source>
        <dbReference type="EMBL" id="PWN20436.1"/>
    </source>
</evidence>
<dbReference type="PANTHER" id="PTHR12688:SF0">
    <property type="entry name" value="DYNEIN LIGHT INTERMEDIATE CHAIN"/>
    <property type="match status" value="1"/>
</dbReference>
<feature type="compositionally biased region" description="Polar residues" evidence="10">
    <location>
        <begin position="247"/>
        <end position="264"/>
    </location>
</feature>
<keyword evidence="3" id="KW-0963">Cytoplasm</keyword>
<dbReference type="GO" id="GO:0005874">
    <property type="term" value="C:microtubule"/>
    <property type="evidence" value="ECO:0007669"/>
    <property type="project" value="UniProtKB-KW"/>
</dbReference>
<keyword evidence="12" id="KW-1185">Reference proteome</keyword>
<feature type="compositionally biased region" description="Polar residues" evidence="10">
    <location>
        <begin position="27"/>
        <end position="36"/>
    </location>
</feature>
<proteinExistence type="predicted"/>
<keyword evidence="2" id="KW-0813">Transport</keyword>
<dbReference type="GO" id="GO:0045504">
    <property type="term" value="F:dynein heavy chain binding"/>
    <property type="evidence" value="ECO:0007669"/>
    <property type="project" value="TreeGrafter"/>
</dbReference>
<dbReference type="EMBL" id="KZ819328">
    <property type="protein sequence ID" value="PWN20436.1"/>
    <property type="molecule type" value="Genomic_DNA"/>
</dbReference>
<dbReference type="AlphaFoldDB" id="A0A316U5D0"/>
<evidence type="ECO:0000256" key="3">
    <source>
        <dbReference type="ARBA" id="ARBA00022490"/>
    </source>
</evidence>
<sequence length="490" mass="53546">MTTAVSSPGYPPNVSLVQTPGKAAKSRSGSALTSASTNEDLWSQILTSVETARSTPICPVVILGEPQSGKSTLIRGLAERCPSGYIEPNAEALEGEAGPSTHNSPTLEDKTRINSRGKRDLGLAYGYCDVPDDEGEDIVARLSLFTLSSSDESLLPLLPFAFRSKESASSSLDRQRSSLDAIGNSLFVITLDWERPQAFLEELRTWISVIREVVNDAVRQGDDRMRRSQEGFLQEMKEAVEAQIRSYTGPSSSTLHTLATQSTTSEDDKNADTSTAAVIVPVTAPVGLGDVRGVSLDEGVLDDNLGVGMVVVLTKSDTLGKLERDRDFREEQFDYAQQVLRTICLKYGAALFSTAQSRPASFTVLRQYLLHRLLPLNASQSASTSRYSFAHAPSTIERDVLLVPSGWDSWGKIVALRDGFSPRSTAQGWEKDCEVEERRRMEKLPKTKLGEMEKAINAEEGGGERGSACRLWEDVISDWNGQRVRSKGFA</sequence>
<dbReference type="STRING" id="1684307.A0A316U5D0"/>
<dbReference type="GO" id="GO:0007018">
    <property type="term" value="P:microtubule-based movement"/>
    <property type="evidence" value="ECO:0007669"/>
    <property type="project" value="InterPro"/>
</dbReference>
<organism evidence="11 12">
    <name type="scientific">Pseudomicrostroma glucosiphilum</name>
    <dbReference type="NCBI Taxonomy" id="1684307"/>
    <lineage>
        <taxon>Eukaryota</taxon>
        <taxon>Fungi</taxon>
        <taxon>Dikarya</taxon>
        <taxon>Basidiomycota</taxon>
        <taxon>Ustilaginomycotina</taxon>
        <taxon>Exobasidiomycetes</taxon>
        <taxon>Microstromatales</taxon>
        <taxon>Microstromatales incertae sedis</taxon>
        <taxon>Pseudomicrostroma</taxon>
    </lineage>
</organism>
<feature type="region of interest" description="Disordered" evidence="10">
    <location>
        <begin position="247"/>
        <end position="270"/>
    </location>
</feature>
<keyword evidence="7" id="KW-0243">Dynein</keyword>
<accession>A0A316U5D0</accession>
<evidence type="ECO:0000256" key="9">
    <source>
        <dbReference type="ARBA" id="ARBA00023212"/>
    </source>
</evidence>
<feature type="region of interest" description="Disordered" evidence="10">
    <location>
        <begin position="91"/>
        <end position="112"/>
    </location>
</feature>
<dbReference type="GeneID" id="37015598"/>
<evidence type="ECO:0000256" key="1">
    <source>
        <dbReference type="ARBA" id="ARBA00004245"/>
    </source>
</evidence>
<gene>
    <name evidence="11" type="ORF">BCV69DRAFT_294135</name>
</gene>
<dbReference type="Pfam" id="PF05783">
    <property type="entry name" value="DLIC"/>
    <property type="match status" value="2"/>
</dbReference>
<evidence type="ECO:0000313" key="12">
    <source>
        <dbReference type="Proteomes" id="UP000245942"/>
    </source>
</evidence>
<dbReference type="InterPro" id="IPR008467">
    <property type="entry name" value="Dynein1_light_intermed_chain"/>
</dbReference>
<reference evidence="11 12" key="1">
    <citation type="journal article" date="2018" name="Mol. Biol. Evol.">
        <title>Broad Genomic Sampling Reveals a Smut Pathogenic Ancestry of the Fungal Clade Ustilaginomycotina.</title>
        <authorList>
            <person name="Kijpornyongpan T."/>
            <person name="Mondo S.J."/>
            <person name="Barry K."/>
            <person name="Sandor L."/>
            <person name="Lee J."/>
            <person name="Lipzen A."/>
            <person name="Pangilinan J."/>
            <person name="LaButti K."/>
            <person name="Hainaut M."/>
            <person name="Henrissat B."/>
            <person name="Grigoriev I.V."/>
            <person name="Spatafora J.W."/>
            <person name="Aime M.C."/>
        </authorList>
    </citation>
    <scope>NUCLEOTIDE SEQUENCE [LARGE SCALE GENOMIC DNA]</scope>
    <source>
        <strain evidence="11 12">MCA 4718</strain>
    </source>
</reference>
<evidence type="ECO:0000256" key="5">
    <source>
        <dbReference type="ARBA" id="ARBA00022741"/>
    </source>
</evidence>